<proteinExistence type="predicted"/>
<sequence>MFSLFKLTLVAVVAAACVSAAVVHDTQSSSDAADAQMKRVFEHNDGQKIPASSSAGSAVITANLLICEHADMHGRCRTFTYTNGTCYNLPSDFNDVISSVAPQGDGHNCTLWEDYNCTGQNVNVNRYMPALDNFNDRASSFSCSA</sequence>
<reference evidence="2 3" key="1">
    <citation type="journal article" date="2019" name="Nat. Ecol. Evol.">
        <title>Megaphylogeny resolves global patterns of mushroom evolution.</title>
        <authorList>
            <person name="Varga T."/>
            <person name="Krizsan K."/>
            <person name="Foldi C."/>
            <person name="Dima B."/>
            <person name="Sanchez-Garcia M."/>
            <person name="Sanchez-Ramirez S."/>
            <person name="Szollosi G.J."/>
            <person name="Szarkandi J.G."/>
            <person name="Papp V."/>
            <person name="Albert L."/>
            <person name="Andreopoulos W."/>
            <person name="Angelini C."/>
            <person name="Antonin V."/>
            <person name="Barry K.W."/>
            <person name="Bougher N.L."/>
            <person name="Buchanan P."/>
            <person name="Buyck B."/>
            <person name="Bense V."/>
            <person name="Catcheside P."/>
            <person name="Chovatia M."/>
            <person name="Cooper J."/>
            <person name="Damon W."/>
            <person name="Desjardin D."/>
            <person name="Finy P."/>
            <person name="Geml J."/>
            <person name="Haridas S."/>
            <person name="Hughes K."/>
            <person name="Justo A."/>
            <person name="Karasinski D."/>
            <person name="Kautmanova I."/>
            <person name="Kiss B."/>
            <person name="Kocsube S."/>
            <person name="Kotiranta H."/>
            <person name="LaButti K.M."/>
            <person name="Lechner B.E."/>
            <person name="Liimatainen K."/>
            <person name="Lipzen A."/>
            <person name="Lukacs Z."/>
            <person name="Mihaltcheva S."/>
            <person name="Morgado L.N."/>
            <person name="Niskanen T."/>
            <person name="Noordeloos M.E."/>
            <person name="Ohm R.A."/>
            <person name="Ortiz-Santana B."/>
            <person name="Ovrebo C."/>
            <person name="Racz N."/>
            <person name="Riley R."/>
            <person name="Savchenko A."/>
            <person name="Shiryaev A."/>
            <person name="Soop K."/>
            <person name="Spirin V."/>
            <person name="Szebenyi C."/>
            <person name="Tomsovsky M."/>
            <person name="Tulloss R.E."/>
            <person name="Uehling J."/>
            <person name="Grigoriev I.V."/>
            <person name="Vagvolgyi C."/>
            <person name="Papp T."/>
            <person name="Martin F.M."/>
            <person name="Miettinen O."/>
            <person name="Hibbett D.S."/>
            <person name="Nagy L.G."/>
        </authorList>
    </citation>
    <scope>NUCLEOTIDE SEQUENCE [LARGE SCALE GENOMIC DNA]</scope>
    <source>
        <strain evidence="2 3">CBS 166.37</strain>
    </source>
</reference>
<protein>
    <recommendedName>
        <fullName evidence="4">Beta/gamma crystallin 'Greek key' domain-containing protein</fullName>
    </recommendedName>
</protein>
<dbReference type="EMBL" id="ML213593">
    <property type="protein sequence ID" value="TFK42095.1"/>
    <property type="molecule type" value="Genomic_DNA"/>
</dbReference>
<dbReference type="Gene3D" id="2.60.20.10">
    <property type="entry name" value="Crystallins"/>
    <property type="match status" value="1"/>
</dbReference>
<keyword evidence="3" id="KW-1185">Reference proteome</keyword>
<evidence type="ECO:0000256" key="1">
    <source>
        <dbReference type="SAM" id="SignalP"/>
    </source>
</evidence>
<gene>
    <name evidence="2" type="ORF">BDQ12DRAFT_720102</name>
</gene>
<dbReference type="InterPro" id="IPR011024">
    <property type="entry name" value="G_crystallin-like"/>
</dbReference>
<evidence type="ECO:0008006" key="4">
    <source>
        <dbReference type="Google" id="ProtNLM"/>
    </source>
</evidence>
<organism evidence="2 3">
    <name type="scientific">Crucibulum laeve</name>
    <dbReference type="NCBI Taxonomy" id="68775"/>
    <lineage>
        <taxon>Eukaryota</taxon>
        <taxon>Fungi</taxon>
        <taxon>Dikarya</taxon>
        <taxon>Basidiomycota</taxon>
        <taxon>Agaricomycotina</taxon>
        <taxon>Agaricomycetes</taxon>
        <taxon>Agaricomycetidae</taxon>
        <taxon>Agaricales</taxon>
        <taxon>Agaricineae</taxon>
        <taxon>Nidulariaceae</taxon>
        <taxon>Crucibulum</taxon>
    </lineage>
</organism>
<dbReference type="Proteomes" id="UP000308652">
    <property type="component" value="Unassembled WGS sequence"/>
</dbReference>
<feature type="signal peptide" evidence="1">
    <location>
        <begin position="1"/>
        <end position="20"/>
    </location>
</feature>
<evidence type="ECO:0000313" key="3">
    <source>
        <dbReference type="Proteomes" id="UP000308652"/>
    </source>
</evidence>
<accession>A0A5C3MBS6</accession>
<name>A0A5C3MBS6_9AGAR</name>
<evidence type="ECO:0000313" key="2">
    <source>
        <dbReference type="EMBL" id="TFK42095.1"/>
    </source>
</evidence>
<dbReference type="STRING" id="68775.A0A5C3MBS6"/>
<dbReference type="AlphaFoldDB" id="A0A5C3MBS6"/>
<keyword evidence="1" id="KW-0732">Signal</keyword>
<dbReference type="PROSITE" id="PS51257">
    <property type="entry name" value="PROKAR_LIPOPROTEIN"/>
    <property type="match status" value="1"/>
</dbReference>
<dbReference type="OrthoDB" id="5401396at2759"/>
<dbReference type="SUPFAM" id="SSF49695">
    <property type="entry name" value="gamma-Crystallin-like"/>
    <property type="match status" value="1"/>
</dbReference>
<feature type="chain" id="PRO_5022843120" description="Beta/gamma crystallin 'Greek key' domain-containing protein" evidence="1">
    <location>
        <begin position="21"/>
        <end position="145"/>
    </location>
</feature>